<reference evidence="1 3" key="1">
    <citation type="journal article" date="2011" name="Nature">
        <title>The Medicago genome provides insight into the evolution of rhizobial symbioses.</title>
        <authorList>
            <person name="Young N.D."/>
            <person name="Debelle F."/>
            <person name="Oldroyd G.E."/>
            <person name="Geurts R."/>
            <person name="Cannon S.B."/>
            <person name="Udvardi M.K."/>
            <person name="Benedito V.A."/>
            <person name="Mayer K.F."/>
            <person name="Gouzy J."/>
            <person name="Schoof H."/>
            <person name="Van de Peer Y."/>
            <person name="Proost S."/>
            <person name="Cook D.R."/>
            <person name="Meyers B.C."/>
            <person name="Spannagl M."/>
            <person name="Cheung F."/>
            <person name="De Mita S."/>
            <person name="Krishnakumar V."/>
            <person name="Gundlach H."/>
            <person name="Zhou S."/>
            <person name="Mudge J."/>
            <person name="Bharti A.K."/>
            <person name="Murray J.D."/>
            <person name="Naoumkina M.A."/>
            <person name="Rosen B."/>
            <person name="Silverstein K.A."/>
            <person name="Tang H."/>
            <person name="Rombauts S."/>
            <person name="Zhao P.X."/>
            <person name="Zhou P."/>
            <person name="Barbe V."/>
            <person name="Bardou P."/>
            <person name="Bechner M."/>
            <person name="Bellec A."/>
            <person name="Berger A."/>
            <person name="Berges H."/>
            <person name="Bidwell S."/>
            <person name="Bisseling T."/>
            <person name="Choisne N."/>
            <person name="Couloux A."/>
            <person name="Denny R."/>
            <person name="Deshpande S."/>
            <person name="Dai X."/>
            <person name="Doyle J.J."/>
            <person name="Dudez A.M."/>
            <person name="Farmer A.D."/>
            <person name="Fouteau S."/>
            <person name="Franken C."/>
            <person name="Gibelin C."/>
            <person name="Gish J."/>
            <person name="Goldstein S."/>
            <person name="Gonzalez A.J."/>
            <person name="Green P.J."/>
            <person name="Hallab A."/>
            <person name="Hartog M."/>
            <person name="Hua A."/>
            <person name="Humphray S.J."/>
            <person name="Jeong D.H."/>
            <person name="Jing Y."/>
            <person name="Jocker A."/>
            <person name="Kenton S.M."/>
            <person name="Kim D.J."/>
            <person name="Klee K."/>
            <person name="Lai H."/>
            <person name="Lang C."/>
            <person name="Lin S."/>
            <person name="Macmil S.L."/>
            <person name="Magdelenat G."/>
            <person name="Matthews L."/>
            <person name="McCorrison J."/>
            <person name="Monaghan E.L."/>
            <person name="Mun J.H."/>
            <person name="Najar F.Z."/>
            <person name="Nicholson C."/>
            <person name="Noirot C."/>
            <person name="O'Bleness M."/>
            <person name="Paule C.R."/>
            <person name="Poulain J."/>
            <person name="Prion F."/>
            <person name="Qin B."/>
            <person name="Qu C."/>
            <person name="Retzel E.F."/>
            <person name="Riddle C."/>
            <person name="Sallet E."/>
            <person name="Samain S."/>
            <person name="Samson N."/>
            <person name="Sanders I."/>
            <person name="Saurat O."/>
            <person name="Scarpelli C."/>
            <person name="Schiex T."/>
            <person name="Segurens B."/>
            <person name="Severin A.J."/>
            <person name="Sherrier D.J."/>
            <person name="Shi R."/>
            <person name="Sims S."/>
            <person name="Singer S.R."/>
            <person name="Sinharoy S."/>
            <person name="Sterck L."/>
            <person name="Viollet A."/>
            <person name="Wang B.B."/>
            <person name="Wang K."/>
            <person name="Wang M."/>
            <person name="Wang X."/>
            <person name="Warfsmann J."/>
            <person name="Weissenbach J."/>
            <person name="White D.D."/>
            <person name="White J.D."/>
            <person name="Wiley G.B."/>
            <person name="Wincker P."/>
            <person name="Xing Y."/>
            <person name="Yang L."/>
            <person name="Yao Z."/>
            <person name="Ying F."/>
            <person name="Zhai J."/>
            <person name="Zhou L."/>
            <person name="Zuber A."/>
            <person name="Denarie J."/>
            <person name="Dixon R.A."/>
            <person name="May G.D."/>
            <person name="Schwartz D.C."/>
            <person name="Rogers J."/>
            <person name="Quetier F."/>
            <person name="Town C.D."/>
            <person name="Roe B.A."/>
        </authorList>
    </citation>
    <scope>NUCLEOTIDE SEQUENCE [LARGE SCALE GENOMIC DNA]</scope>
    <source>
        <strain evidence="1">A17</strain>
        <strain evidence="2 3">cv. Jemalong A17</strain>
    </source>
</reference>
<proteinExistence type="predicted"/>
<dbReference type="AlphaFoldDB" id="A0A072U0M4"/>
<evidence type="ECO:0000313" key="1">
    <source>
        <dbReference type="EMBL" id="KEH22693.1"/>
    </source>
</evidence>
<reference evidence="1 3" key="2">
    <citation type="journal article" date="2014" name="BMC Genomics">
        <title>An improved genome release (version Mt4.0) for the model legume Medicago truncatula.</title>
        <authorList>
            <person name="Tang H."/>
            <person name="Krishnakumar V."/>
            <person name="Bidwell S."/>
            <person name="Rosen B."/>
            <person name="Chan A."/>
            <person name="Zhou S."/>
            <person name="Gentzbittel L."/>
            <person name="Childs K.L."/>
            <person name="Yandell M."/>
            <person name="Gundlach H."/>
            <person name="Mayer K.F."/>
            <person name="Schwartz D.C."/>
            <person name="Town C.D."/>
        </authorList>
    </citation>
    <scope>GENOME REANNOTATION</scope>
    <source>
        <strain evidence="1">A17</strain>
        <strain evidence="2 3">cv. Jemalong A17</strain>
    </source>
</reference>
<dbReference type="HOGENOM" id="CLU_2964388_0_0_1"/>
<name>A0A072U0M4_MEDTR</name>
<organism evidence="1 3">
    <name type="scientific">Medicago truncatula</name>
    <name type="common">Barrel medic</name>
    <name type="synonym">Medicago tribuloides</name>
    <dbReference type="NCBI Taxonomy" id="3880"/>
    <lineage>
        <taxon>Eukaryota</taxon>
        <taxon>Viridiplantae</taxon>
        <taxon>Streptophyta</taxon>
        <taxon>Embryophyta</taxon>
        <taxon>Tracheophyta</taxon>
        <taxon>Spermatophyta</taxon>
        <taxon>Magnoliopsida</taxon>
        <taxon>eudicotyledons</taxon>
        <taxon>Gunneridae</taxon>
        <taxon>Pentapetalae</taxon>
        <taxon>rosids</taxon>
        <taxon>fabids</taxon>
        <taxon>Fabales</taxon>
        <taxon>Fabaceae</taxon>
        <taxon>Papilionoideae</taxon>
        <taxon>50 kb inversion clade</taxon>
        <taxon>NPAAA clade</taxon>
        <taxon>Hologalegina</taxon>
        <taxon>IRL clade</taxon>
        <taxon>Trifolieae</taxon>
        <taxon>Medicago</taxon>
    </lineage>
</organism>
<evidence type="ECO:0000313" key="2">
    <source>
        <dbReference type="EnsemblPlants" id="KEH22693"/>
    </source>
</evidence>
<accession>A0A072U0M4</accession>
<dbReference type="EnsemblPlants" id="KEH22693">
    <property type="protein sequence ID" value="KEH22693"/>
    <property type="gene ID" value="MTR_7g056507"/>
</dbReference>
<reference evidence="2" key="3">
    <citation type="submission" date="2015-04" db="UniProtKB">
        <authorList>
            <consortium name="EnsemblPlants"/>
        </authorList>
    </citation>
    <scope>IDENTIFICATION</scope>
    <source>
        <strain evidence="2">cv. Jemalong A17</strain>
    </source>
</reference>
<gene>
    <name evidence="1" type="ordered locus">MTR_7g056507</name>
</gene>
<sequence length="59" mass="7157">MTVNLQMFAPFMKNWVCSNMEITLVITIKDRELRTSDVKVMEQEYHHRVYLNHDINEML</sequence>
<dbReference type="EMBL" id="CM001223">
    <property type="protein sequence ID" value="KEH22693.1"/>
    <property type="molecule type" value="Genomic_DNA"/>
</dbReference>
<dbReference type="Proteomes" id="UP000002051">
    <property type="component" value="Unassembled WGS sequence"/>
</dbReference>
<evidence type="ECO:0000313" key="3">
    <source>
        <dbReference type="Proteomes" id="UP000002051"/>
    </source>
</evidence>
<protein>
    <submittedName>
        <fullName evidence="1 2">Uncharacterized protein</fullName>
    </submittedName>
</protein>
<keyword evidence="3" id="KW-1185">Reference proteome</keyword>